<comment type="caution">
    <text evidence="1">The sequence shown here is derived from an EMBL/GenBank/DDBJ whole genome shotgun (WGS) entry which is preliminary data.</text>
</comment>
<evidence type="ECO:0000313" key="2">
    <source>
        <dbReference type="Proteomes" id="UP001367508"/>
    </source>
</evidence>
<dbReference type="Proteomes" id="UP001367508">
    <property type="component" value="Unassembled WGS sequence"/>
</dbReference>
<accession>A0AAN9KSM2</accession>
<gene>
    <name evidence="1" type="ORF">VNO77_31671</name>
</gene>
<organism evidence="1 2">
    <name type="scientific">Canavalia gladiata</name>
    <name type="common">Sword bean</name>
    <name type="synonym">Dolichos gladiatus</name>
    <dbReference type="NCBI Taxonomy" id="3824"/>
    <lineage>
        <taxon>Eukaryota</taxon>
        <taxon>Viridiplantae</taxon>
        <taxon>Streptophyta</taxon>
        <taxon>Embryophyta</taxon>
        <taxon>Tracheophyta</taxon>
        <taxon>Spermatophyta</taxon>
        <taxon>Magnoliopsida</taxon>
        <taxon>eudicotyledons</taxon>
        <taxon>Gunneridae</taxon>
        <taxon>Pentapetalae</taxon>
        <taxon>rosids</taxon>
        <taxon>fabids</taxon>
        <taxon>Fabales</taxon>
        <taxon>Fabaceae</taxon>
        <taxon>Papilionoideae</taxon>
        <taxon>50 kb inversion clade</taxon>
        <taxon>NPAAA clade</taxon>
        <taxon>indigoferoid/millettioid clade</taxon>
        <taxon>Phaseoleae</taxon>
        <taxon>Canavalia</taxon>
    </lineage>
</organism>
<protein>
    <submittedName>
        <fullName evidence="1">Uncharacterized protein</fullName>
    </submittedName>
</protein>
<sequence>MAILDLALLPSKLNILSEADPVGHAWLLRYVENRFLYYISTFYYGLEDEVRRDRLEIDFQGETIARSLQITVLSIKHNSGLAANTESAPSLSMCAFNIISKVEKKFSNLFQFLHELLWRIQGLKSLVIVHS</sequence>
<dbReference type="EMBL" id="JAYMYQ010000007">
    <property type="protein sequence ID" value="KAK7321234.1"/>
    <property type="molecule type" value="Genomic_DNA"/>
</dbReference>
<keyword evidence="2" id="KW-1185">Reference proteome</keyword>
<reference evidence="1 2" key="1">
    <citation type="submission" date="2024-01" db="EMBL/GenBank/DDBJ databases">
        <title>The genomes of 5 underutilized Papilionoideae crops provide insights into root nodulation and disease resistanc.</title>
        <authorList>
            <person name="Jiang F."/>
        </authorList>
    </citation>
    <scope>NUCLEOTIDE SEQUENCE [LARGE SCALE GENOMIC DNA]</scope>
    <source>
        <strain evidence="1">LVBAO_FW01</strain>
        <tissue evidence="1">Leaves</tissue>
    </source>
</reference>
<proteinExistence type="predicted"/>
<evidence type="ECO:0000313" key="1">
    <source>
        <dbReference type="EMBL" id="KAK7321234.1"/>
    </source>
</evidence>
<name>A0AAN9KSM2_CANGL</name>
<dbReference type="AlphaFoldDB" id="A0AAN9KSM2"/>